<dbReference type="InterPro" id="IPR006702">
    <property type="entry name" value="CASP_dom"/>
</dbReference>
<dbReference type="OrthoDB" id="1898688at2759"/>
<evidence type="ECO:0000256" key="6">
    <source>
        <dbReference type="ARBA" id="ARBA00022989"/>
    </source>
</evidence>
<keyword evidence="5 8" id="KW-0812">Transmembrane</keyword>
<comment type="subcellular location">
    <subcellularLocation>
        <location evidence="1 8">Cell membrane</location>
        <topology evidence="1 8">Multi-pass membrane protein</topology>
    </subcellularLocation>
</comment>
<dbReference type="Proteomes" id="UP000594261">
    <property type="component" value="Chromosome 12"/>
</dbReference>
<evidence type="ECO:0000259" key="9">
    <source>
        <dbReference type="Pfam" id="PF04535"/>
    </source>
</evidence>
<reference evidence="10" key="2">
    <citation type="submission" date="2021-01" db="UniProtKB">
        <authorList>
            <consortium name="EnsemblPlants"/>
        </authorList>
    </citation>
    <scope>IDENTIFICATION</scope>
</reference>
<keyword evidence="4 8" id="KW-1003">Cell membrane</keyword>
<keyword evidence="11" id="KW-1185">Reference proteome</keyword>
<dbReference type="PANTHER" id="PTHR36488:SF8">
    <property type="entry name" value="CASP-LIKE PROTEIN 1U1"/>
    <property type="match status" value="1"/>
</dbReference>
<dbReference type="AlphaFoldDB" id="A0A7N2REP6"/>
<feature type="transmembrane region" description="Helical" evidence="8">
    <location>
        <begin position="160"/>
        <end position="183"/>
    </location>
</feature>
<feature type="transmembrane region" description="Helical" evidence="8">
    <location>
        <begin position="72"/>
        <end position="93"/>
    </location>
</feature>
<dbReference type="EMBL" id="LRBV02000012">
    <property type="status" value="NOT_ANNOTATED_CDS"/>
    <property type="molecule type" value="Genomic_DNA"/>
</dbReference>
<evidence type="ECO:0000256" key="4">
    <source>
        <dbReference type="ARBA" id="ARBA00022475"/>
    </source>
</evidence>
<evidence type="ECO:0000256" key="7">
    <source>
        <dbReference type="ARBA" id="ARBA00023136"/>
    </source>
</evidence>
<comment type="subunit">
    <text evidence="3 8">Homodimer and heterodimers.</text>
</comment>
<dbReference type="KEGG" id="qlo:115971901"/>
<dbReference type="GO" id="GO:0005886">
    <property type="term" value="C:plasma membrane"/>
    <property type="evidence" value="ECO:0007669"/>
    <property type="project" value="UniProtKB-SubCell"/>
</dbReference>
<dbReference type="InterPro" id="IPR044173">
    <property type="entry name" value="CASPL"/>
</dbReference>
<evidence type="ECO:0000256" key="8">
    <source>
        <dbReference type="RuleBase" id="RU361233"/>
    </source>
</evidence>
<dbReference type="Gramene" id="QL12p024282:mrna">
    <property type="protein sequence ID" value="QL12p024282:mrna"/>
    <property type="gene ID" value="QL12p024282"/>
</dbReference>
<dbReference type="InterPro" id="IPR006459">
    <property type="entry name" value="CASP/CASPL"/>
</dbReference>
<dbReference type="NCBIfam" id="TIGR01569">
    <property type="entry name" value="A_tha_TIGR01569"/>
    <property type="match status" value="1"/>
</dbReference>
<proteinExistence type="inferred from homology"/>
<feature type="transmembrane region" description="Helical" evidence="8">
    <location>
        <begin position="105"/>
        <end position="134"/>
    </location>
</feature>
<keyword evidence="6 8" id="KW-1133">Transmembrane helix</keyword>
<reference evidence="10 11" key="1">
    <citation type="journal article" date="2016" name="G3 (Bethesda)">
        <title>First Draft Assembly and Annotation of the Genome of a California Endemic Oak Quercus lobata Nee (Fagaceae).</title>
        <authorList>
            <person name="Sork V.L."/>
            <person name="Fitz-Gibbon S.T."/>
            <person name="Puiu D."/>
            <person name="Crepeau M."/>
            <person name="Gugger P.F."/>
            <person name="Sherman R."/>
            <person name="Stevens K."/>
            <person name="Langley C.H."/>
            <person name="Pellegrini M."/>
            <person name="Salzberg S.L."/>
        </authorList>
    </citation>
    <scope>NUCLEOTIDE SEQUENCE [LARGE SCALE GENOMIC DNA]</scope>
    <source>
        <strain evidence="10 11">cv. SW786</strain>
    </source>
</reference>
<name>A0A7N2REP6_QUELO</name>
<sequence>MDGVRSDVKVVESPRRVRVFDAFLRLFALAFTLVAAVVVGVSKETEIVPITITPSLPTLHLQFTAKWQYMSAFVYFLVSNAIACSYAAASLLYSLAVSSSFNQDAVVLVLSILDLVIMALLFSANGAAAAIGIIGRDGNSHVQWRKVCDMFGAFCHHFTAALVLSLIGSSAFLLLVAFAVLGLHKKPK</sequence>
<dbReference type="Pfam" id="PF04535">
    <property type="entry name" value="CASP_dom"/>
    <property type="match status" value="1"/>
</dbReference>
<gene>
    <name evidence="10" type="primary">LOC115971901</name>
</gene>
<protein>
    <recommendedName>
        <fullName evidence="8">CASP-like protein</fullName>
    </recommendedName>
</protein>
<evidence type="ECO:0000313" key="11">
    <source>
        <dbReference type="Proteomes" id="UP000594261"/>
    </source>
</evidence>
<dbReference type="RefSeq" id="XP_030947862.1">
    <property type="nucleotide sequence ID" value="XM_031092002.1"/>
</dbReference>
<feature type="domain" description="Casparian strip membrane protein" evidence="9">
    <location>
        <begin position="15"/>
        <end position="169"/>
    </location>
</feature>
<evidence type="ECO:0000313" key="10">
    <source>
        <dbReference type="EnsemblPlants" id="QL12p024282:mrna"/>
    </source>
</evidence>
<dbReference type="GeneID" id="115971901"/>
<feature type="transmembrane region" description="Helical" evidence="8">
    <location>
        <begin position="22"/>
        <end position="41"/>
    </location>
</feature>
<dbReference type="InParanoid" id="A0A7N2REP6"/>
<dbReference type="PANTHER" id="PTHR36488">
    <property type="entry name" value="CASP-LIKE PROTEIN 1U1"/>
    <property type="match status" value="1"/>
</dbReference>
<dbReference type="OMA" id="WSYMSST"/>
<organism evidence="10 11">
    <name type="scientific">Quercus lobata</name>
    <name type="common">Valley oak</name>
    <dbReference type="NCBI Taxonomy" id="97700"/>
    <lineage>
        <taxon>Eukaryota</taxon>
        <taxon>Viridiplantae</taxon>
        <taxon>Streptophyta</taxon>
        <taxon>Embryophyta</taxon>
        <taxon>Tracheophyta</taxon>
        <taxon>Spermatophyta</taxon>
        <taxon>Magnoliopsida</taxon>
        <taxon>eudicotyledons</taxon>
        <taxon>Gunneridae</taxon>
        <taxon>Pentapetalae</taxon>
        <taxon>rosids</taxon>
        <taxon>fabids</taxon>
        <taxon>Fagales</taxon>
        <taxon>Fagaceae</taxon>
        <taxon>Quercus</taxon>
    </lineage>
</organism>
<comment type="similarity">
    <text evidence="2 8">Belongs to the Casparian strip membrane proteins (CASP) family.</text>
</comment>
<evidence type="ECO:0000256" key="2">
    <source>
        <dbReference type="ARBA" id="ARBA00007651"/>
    </source>
</evidence>
<evidence type="ECO:0000256" key="3">
    <source>
        <dbReference type="ARBA" id="ARBA00011489"/>
    </source>
</evidence>
<keyword evidence="7 8" id="KW-0472">Membrane</keyword>
<accession>A0A7N2REP6</accession>
<evidence type="ECO:0000256" key="5">
    <source>
        <dbReference type="ARBA" id="ARBA00022692"/>
    </source>
</evidence>
<evidence type="ECO:0000256" key="1">
    <source>
        <dbReference type="ARBA" id="ARBA00004651"/>
    </source>
</evidence>
<dbReference type="EnsemblPlants" id="QL12p024282:mrna">
    <property type="protein sequence ID" value="QL12p024282:mrna"/>
    <property type="gene ID" value="QL12p024282"/>
</dbReference>